<proteinExistence type="predicted"/>
<name>A0A0U3NI11_9BURK</name>
<protein>
    <submittedName>
        <fullName evidence="1">Uncharacterized protein</fullName>
    </submittedName>
</protein>
<dbReference type="KEGG" id="rdp:RD2015_3592"/>
<dbReference type="RefSeq" id="WP_147306941.1">
    <property type="nucleotide sequence ID" value="NZ_CP013729.1"/>
</dbReference>
<evidence type="ECO:0000313" key="1">
    <source>
        <dbReference type="EMBL" id="ALV08048.1"/>
    </source>
</evidence>
<sequence precursor="true">MRVACLGLLVACLTGPALADAPSCFGARQKDKRNELQERILGQTRQRAASLCAQPKVQCDFRWLNLDKGNVAVMVLLAVEDGARCLYPLDGGYMEVYDRKGRFIRKVDH</sequence>
<organism evidence="1 2">
    <name type="scientific">Roseateles depolymerans</name>
    <dbReference type="NCBI Taxonomy" id="76731"/>
    <lineage>
        <taxon>Bacteria</taxon>
        <taxon>Pseudomonadati</taxon>
        <taxon>Pseudomonadota</taxon>
        <taxon>Betaproteobacteria</taxon>
        <taxon>Burkholderiales</taxon>
        <taxon>Sphaerotilaceae</taxon>
        <taxon>Roseateles</taxon>
    </lineage>
</organism>
<dbReference type="EMBL" id="CP013729">
    <property type="protein sequence ID" value="ALV08048.1"/>
    <property type="molecule type" value="Genomic_DNA"/>
</dbReference>
<reference evidence="1 2" key="1">
    <citation type="submission" date="2015-12" db="EMBL/GenBank/DDBJ databases">
        <title>Complete genome of Roseateles depolymerans KCTC 42856.</title>
        <authorList>
            <person name="Kim K.M."/>
        </authorList>
    </citation>
    <scope>NUCLEOTIDE SEQUENCE [LARGE SCALE GENOMIC DNA]</scope>
    <source>
        <strain evidence="1 2">KCTC 42856</strain>
    </source>
</reference>
<keyword evidence="2" id="KW-1185">Reference proteome</keyword>
<accession>A0A0U3NI11</accession>
<evidence type="ECO:0000313" key="2">
    <source>
        <dbReference type="Proteomes" id="UP000060699"/>
    </source>
</evidence>
<dbReference type="AlphaFoldDB" id="A0A0U3NI11"/>
<dbReference type="Proteomes" id="UP000060699">
    <property type="component" value="Chromosome"/>
</dbReference>
<gene>
    <name evidence="1" type="ORF">RD2015_3592</name>
</gene>